<evidence type="ECO:0000256" key="10">
    <source>
        <dbReference type="ARBA" id="ARBA00022968"/>
    </source>
</evidence>
<dbReference type="EC" id="2.4.1.-" evidence="16"/>
<dbReference type="Pfam" id="PF00652">
    <property type="entry name" value="Ricin_B_lectin"/>
    <property type="match status" value="1"/>
</dbReference>
<sequence>MKRSHLKMIKCFGKYFLFSLPSAALMYTSTLLIFANFDAVPQTGTVASRDGSKQLKEQIVPWPHVANKKSIGVHINYSNGENQHRLQVINNFSDVTFPVFVDSDDPNGPGANGVAVTIEEKNLSKSDRQAYKKGWQQHNFNEYVSNMISVHRRLPVCSHELCKKAFQAFNCSLDPLSVIIIFHNEAWSTLLRSVHSVLSRTQPDLLREVILVDDCSTLAFLGAPLDKYFSQFPKVKIVRAEKKVGLIKARLLGFEASTAPVVVFLDAHIECYPDWAESMLVQIKLNSKAVVFPLIDYIIDKTFRVICNNNPMHYGTFNFKNLFFDWMEIPKREFDRRKDITIPFRSPVMPGGLFAISRKFFIELGTYDPELDYWGGENIELSFKTWMCGGTLLMDACSHVGHIFRSGVPTKGAPNAVIKNSMRVAEVWMDDYKNYFYEATNYQTVDYGNVTDRKILRDGLKCHNFEWYLKNVIPELVIPHGMDYVGEIRSMAAPKCLDSGSNSEPTLMMHGCHGQGNKQLWYFSNNHQIYRENIFLCVKNGSTVLELNTCSSRGNWRYQEDKSLVYLPTNECLTTGVTDSKVSLTPCHPGNKWQQWHMQRRRSDLNFPK</sequence>
<dbReference type="GO" id="GO:0046872">
    <property type="term" value="F:metal ion binding"/>
    <property type="evidence" value="ECO:0007669"/>
    <property type="project" value="UniProtKB-KW"/>
</dbReference>
<evidence type="ECO:0000256" key="4">
    <source>
        <dbReference type="ARBA" id="ARBA00005680"/>
    </source>
</evidence>
<dbReference type="FunFam" id="3.90.550.10:FF:000021">
    <property type="entry name" value="Polypeptide N-acetylgalactosaminyltransferase"/>
    <property type="match status" value="1"/>
</dbReference>
<evidence type="ECO:0000313" key="19">
    <source>
        <dbReference type="Proteomes" id="UP001497497"/>
    </source>
</evidence>
<dbReference type="SUPFAM" id="SSF50370">
    <property type="entry name" value="Ricin B-like lectins"/>
    <property type="match status" value="1"/>
</dbReference>
<comment type="cofactor">
    <cofactor evidence="1 16">
        <name>Mn(2+)</name>
        <dbReference type="ChEBI" id="CHEBI:29035"/>
    </cofactor>
</comment>
<comment type="caution">
    <text evidence="18">The sequence shown here is derived from an EMBL/GenBank/DDBJ whole genome shotgun (WGS) entry which is preliminary data.</text>
</comment>
<evidence type="ECO:0000256" key="13">
    <source>
        <dbReference type="ARBA" id="ARBA00023136"/>
    </source>
</evidence>
<proteinExistence type="inferred from homology"/>
<dbReference type="InterPro" id="IPR045885">
    <property type="entry name" value="GalNAc-T"/>
</dbReference>
<feature type="transmembrane region" description="Helical" evidence="16">
    <location>
        <begin position="12"/>
        <end position="35"/>
    </location>
</feature>
<keyword evidence="9 16" id="KW-0430">Lectin</keyword>
<keyword evidence="12 16" id="KW-0333">Golgi apparatus</keyword>
<dbReference type="SMART" id="SM00458">
    <property type="entry name" value="RICIN"/>
    <property type="match status" value="1"/>
</dbReference>
<comment type="similarity">
    <text evidence="4 16">Belongs to the glycosyltransferase 2 family. GalNAc-T subfamily.</text>
</comment>
<dbReference type="GO" id="GO:0030246">
    <property type="term" value="F:carbohydrate binding"/>
    <property type="evidence" value="ECO:0007669"/>
    <property type="project" value="UniProtKB-KW"/>
</dbReference>
<keyword evidence="5 16" id="KW-0328">Glycosyltransferase</keyword>
<evidence type="ECO:0000256" key="9">
    <source>
        <dbReference type="ARBA" id="ARBA00022734"/>
    </source>
</evidence>
<dbReference type="InterPro" id="IPR000772">
    <property type="entry name" value="Ricin_B_lectin"/>
</dbReference>
<dbReference type="Gene3D" id="2.80.10.50">
    <property type="match status" value="1"/>
</dbReference>
<dbReference type="InterPro" id="IPR001173">
    <property type="entry name" value="Glyco_trans_2-like"/>
</dbReference>
<keyword evidence="19" id="KW-1185">Reference proteome</keyword>
<evidence type="ECO:0000313" key="18">
    <source>
        <dbReference type="EMBL" id="CAL1533310.1"/>
    </source>
</evidence>
<dbReference type="InterPro" id="IPR029044">
    <property type="entry name" value="Nucleotide-diphossugar_trans"/>
</dbReference>
<feature type="domain" description="Ricin B lectin" evidence="17">
    <location>
        <begin position="482"/>
        <end position="599"/>
    </location>
</feature>
<keyword evidence="13 16" id="KW-0472">Membrane</keyword>
<keyword evidence="15 16" id="KW-0464">Manganese</keyword>
<dbReference type="EMBL" id="CAXITT010000140">
    <property type="protein sequence ID" value="CAL1533310.1"/>
    <property type="molecule type" value="Genomic_DNA"/>
</dbReference>
<keyword evidence="7 16" id="KW-0812">Transmembrane</keyword>
<evidence type="ECO:0000256" key="12">
    <source>
        <dbReference type="ARBA" id="ARBA00023034"/>
    </source>
</evidence>
<evidence type="ECO:0000256" key="15">
    <source>
        <dbReference type="ARBA" id="ARBA00023211"/>
    </source>
</evidence>
<dbReference type="GO" id="GO:0000139">
    <property type="term" value="C:Golgi membrane"/>
    <property type="evidence" value="ECO:0007669"/>
    <property type="project" value="UniProtKB-SubCell"/>
</dbReference>
<dbReference type="GO" id="GO:0004653">
    <property type="term" value="F:polypeptide N-acetylgalactosaminyltransferase activity"/>
    <property type="evidence" value="ECO:0007669"/>
    <property type="project" value="TreeGrafter"/>
</dbReference>
<comment type="subcellular location">
    <subcellularLocation>
        <location evidence="2 16">Golgi apparatus membrane</location>
        <topology evidence="2 16">Single-pass type II membrane protein</topology>
    </subcellularLocation>
</comment>
<dbReference type="InterPro" id="IPR035992">
    <property type="entry name" value="Ricin_B-like_lectins"/>
</dbReference>
<dbReference type="Gene3D" id="3.90.550.10">
    <property type="entry name" value="Spore Coat Polysaccharide Biosynthesis Protein SpsA, Chain A"/>
    <property type="match status" value="1"/>
</dbReference>
<evidence type="ECO:0000256" key="1">
    <source>
        <dbReference type="ARBA" id="ARBA00001936"/>
    </source>
</evidence>
<evidence type="ECO:0000256" key="3">
    <source>
        <dbReference type="ARBA" id="ARBA00004922"/>
    </source>
</evidence>
<protein>
    <recommendedName>
        <fullName evidence="16">Polypeptide N-acetylgalactosaminyltransferase</fullName>
        <ecNumber evidence="16">2.4.1.-</ecNumber>
    </recommendedName>
    <alternativeName>
        <fullName evidence="16">Protein-UDP acetylgalactosaminyltransferase</fullName>
    </alternativeName>
</protein>
<gene>
    <name evidence="18" type="ORF">GSLYS_00007328001</name>
</gene>
<dbReference type="GO" id="GO:0006493">
    <property type="term" value="P:protein O-linked glycosylation"/>
    <property type="evidence" value="ECO:0007669"/>
    <property type="project" value="TreeGrafter"/>
</dbReference>
<evidence type="ECO:0000256" key="11">
    <source>
        <dbReference type="ARBA" id="ARBA00022989"/>
    </source>
</evidence>
<evidence type="ECO:0000256" key="2">
    <source>
        <dbReference type="ARBA" id="ARBA00004323"/>
    </source>
</evidence>
<keyword evidence="6 16" id="KW-0808">Transferase</keyword>
<accession>A0AAV2HIL0</accession>
<dbReference type="PANTHER" id="PTHR11675">
    <property type="entry name" value="N-ACETYLGALACTOSAMINYLTRANSFERASE"/>
    <property type="match status" value="1"/>
</dbReference>
<dbReference type="Pfam" id="PF00535">
    <property type="entry name" value="Glycos_transf_2"/>
    <property type="match status" value="1"/>
</dbReference>
<evidence type="ECO:0000259" key="17">
    <source>
        <dbReference type="SMART" id="SM00458"/>
    </source>
</evidence>
<keyword evidence="8" id="KW-0479">Metal-binding</keyword>
<keyword evidence="11 16" id="KW-1133">Transmembrane helix</keyword>
<dbReference type="PROSITE" id="PS50231">
    <property type="entry name" value="RICIN_B_LECTIN"/>
    <property type="match status" value="1"/>
</dbReference>
<dbReference type="CDD" id="cd02510">
    <property type="entry name" value="pp-GalNAc-T"/>
    <property type="match status" value="1"/>
</dbReference>
<evidence type="ECO:0000256" key="5">
    <source>
        <dbReference type="ARBA" id="ARBA00022676"/>
    </source>
</evidence>
<dbReference type="SUPFAM" id="SSF53448">
    <property type="entry name" value="Nucleotide-diphospho-sugar transferases"/>
    <property type="match status" value="1"/>
</dbReference>
<evidence type="ECO:0000256" key="16">
    <source>
        <dbReference type="RuleBase" id="RU361242"/>
    </source>
</evidence>
<reference evidence="18 19" key="1">
    <citation type="submission" date="2024-04" db="EMBL/GenBank/DDBJ databases">
        <authorList>
            <consortium name="Genoscope - CEA"/>
            <person name="William W."/>
        </authorList>
    </citation>
    <scope>NUCLEOTIDE SEQUENCE [LARGE SCALE GENOMIC DNA]</scope>
</reference>
<evidence type="ECO:0000256" key="7">
    <source>
        <dbReference type="ARBA" id="ARBA00022692"/>
    </source>
</evidence>
<evidence type="ECO:0000256" key="14">
    <source>
        <dbReference type="ARBA" id="ARBA00023157"/>
    </source>
</evidence>
<dbReference type="Proteomes" id="UP001497497">
    <property type="component" value="Unassembled WGS sequence"/>
</dbReference>
<name>A0AAV2HIL0_LYMST</name>
<organism evidence="18 19">
    <name type="scientific">Lymnaea stagnalis</name>
    <name type="common">Great pond snail</name>
    <name type="synonym">Helix stagnalis</name>
    <dbReference type="NCBI Taxonomy" id="6523"/>
    <lineage>
        <taxon>Eukaryota</taxon>
        <taxon>Metazoa</taxon>
        <taxon>Spiralia</taxon>
        <taxon>Lophotrochozoa</taxon>
        <taxon>Mollusca</taxon>
        <taxon>Gastropoda</taxon>
        <taxon>Heterobranchia</taxon>
        <taxon>Euthyneura</taxon>
        <taxon>Panpulmonata</taxon>
        <taxon>Hygrophila</taxon>
        <taxon>Lymnaeoidea</taxon>
        <taxon>Lymnaeidae</taxon>
        <taxon>Lymnaea</taxon>
    </lineage>
</organism>
<dbReference type="PANTHER" id="PTHR11675:SF131">
    <property type="entry name" value="POLYPEPTIDE N-ACETYLGALACTOSAMINYLTRANSFERASE 9-RELATED"/>
    <property type="match status" value="1"/>
</dbReference>
<evidence type="ECO:0000256" key="8">
    <source>
        <dbReference type="ARBA" id="ARBA00022723"/>
    </source>
</evidence>
<keyword evidence="10" id="KW-0735">Signal-anchor</keyword>
<evidence type="ECO:0000256" key="6">
    <source>
        <dbReference type="ARBA" id="ARBA00022679"/>
    </source>
</evidence>
<keyword evidence="14 16" id="KW-1015">Disulfide bond</keyword>
<comment type="pathway">
    <text evidence="3 16">Protein modification; protein glycosylation.</text>
</comment>
<dbReference type="AlphaFoldDB" id="A0AAV2HIL0"/>